<dbReference type="Gene3D" id="3.30.70.120">
    <property type="match status" value="1"/>
</dbReference>
<dbReference type="InterPro" id="IPR004323">
    <property type="entry name" value="Ion_tolerance_CutA"/>
</dbReference>
<dbReference type="InterPro" id="IPR015867">
    <property type="entry name" value="N-reg_PII/ATP_PRibTrfase_C"/>
</dbReference>
<evidence type="ECO:0000256" key="1">
    <source>
        <dbReference type="ARBA" id="ARBA00010169"/>
    </source>
</evidence>
<keyword evidence="3" id="KW-1185">Reference proteome</keyword>
<accession>A0A1Z4JEJ1</accession>
<protein>
    <submittedName>
        <fullName evidence="2">Divalent cation tolerance protein</fullName>
    </submittedName>
</protein>
<dbReference type="InterPro" id="IPR011322">
    <property type="entry name" value="N-reg_PII-like_a/b"/>
</dbReference>
<proteinExistence type="inferred from homology"/>
<dbReference type="PANTHER" id="PTHR23419">
    <property type="entry name" value="DIVALENT CATION TOLERANCE CUTA-RELATED"/>
    <property type="match status" value="1"/>
</dbReference>
<name>A0A1Z4JEJ1_LEPBY</name>
<dbReference type="GO" id="GO:0010038">
    <property type="term" value="P:response to metal ion"/>
    <property type="evidence" value="ECO:0007669"/>
    <property type="project" value="InterPro"/>
</dbReference>
<dbReference type="GO" id="GO:0005507">
    <property type="term" value="F:copper ion binding"/>
    <property type="evidence" value="ECO:0007669"/>
    <property type="project" value="TreeGrafter"/>
</dbReference>
<dbReference type="AlphaFoldDB" id="A0A1Z4JEJ1"/>
<comment type="similarity">
    <text evidence="1">Belongs to the CutA family.</text>
</comment>
<dbReference type="EMBL" id="AP018203">
    <property type="protein sequence ID" value="BAY55088.1"/>
    <property type="molecule type" value="Genomic_DNA"/>
</dbReference>
<reference evidence="2 3" key="1">
    <citation type="submission" date="2017-06" db="EMBL/GenBank/DDBJ databases">
        <title>Genome sequencing of cyanobaciteial culture collection at National Institute for Environmental Studies (NIES).</title>
        <authorList>
            <person name="Hirose Y."/>
            <person name="Shimura Y."/>
            <person name="Fujisawa T."/>
            <person name="Nakamura Y."/>
            <person name="Kawachi M."/>
        </authorList>
    </citation>
    <scope>NUCLEOTIDE SEQUENCE [LARGE SCALE GENOMIC DNA]</scope>
    <source>
        <strain evidence="2 3">NIES-2135</strain>
    </source>
</reference>
<dbReference type="SUPFAM" id="SSF54913">
    <property type="entry name" value="GlnB-like"/>
    <property type="match status" value="1"/>
</dbReference>
<evidence type="ECO:0000313" key="3">
    <source>
        <dbReference type="Proteomes" id="UP000217895"/>
    </source>
</evidence>
<organism evidence="2 3">
    <name type="scientific">Leptolyngbya boryana NIES-2135</name>
    <dbReference type="NCBI Taxonomy" id="1973484"/>
    <lineage>
        <taxon>Bacteria</taxon>
        <taxon>Bacillati</taxon>
        <taxon>Cyanobacteriota</taxon>
        <taxon>Cyanophyceae</taxon>
        <taxon>Leptolyngbyales</taxon>
        <taxon>Leptolyngbyaceae</taxon>
        <taxon>Leptolyngbya group</taxon>
        <taxon>Leptolyngbya</taxon>
    </lineage>
</organism>
<evidence type="ECO:0000313" key="2">
    <source>
        <dbReference type="EMBL" id="BAY55088.1"/>
    </source>
</evidence>
<sequence>MTQSEFGVILVTAGSKAQAEMLARSLVAAKLAACVTLLPVQSVYTWREEIHQEEEWQLVIKSKLDRFAELEAKIRELHSYEVPEIIALPIVQGSHPYLQWISQQVTPQ</sequence>
<gene>
    <name evidence="2" type="ORF">NIES2135_19090</name>
</gene>
<dbReference type="Pfam" id="PF03091">
    <property type="entry name" value="CutA1"/>
    <property type="match status" value="1"/>
</dbReference>
<dbReference type="PANTHER" id="PTHR23419:SF8">
    <property type="entry name" value="FI09726P"/>
    <property type="match status" value="1"/>
</dbReference>
<dbReference type="Proteomes" id="UP000217895">
    <property type="component" value="Chromosome"/>
</dbReference>